<dbReference type="InterPro" id="IPR016181">
    <property type="entry name" value="Acyl_CoA_acyltransferase"/>
</dbReference>
<dbReference type="SUPFAM" id="SSF55729">
    <property type="entry name" value="Acyl-CoA N-acyltransferases (Nat)"/>
    <property type="match status" value="1"/>
</dbReference>
<proteinExistence type="predicted"/>
<dbReference type="PANTHER" id="PTHR43792:SF16">
    <property type="entry name" value="N-ACETYLTRANSFERASE DOMAIN-CONTAINING PROTEIN"/>
    <property type="match status" value="1"/>
</dbReference>
<dbReference type="Proteomes" id="UP000326702">
    <property type="component" value="Chromosome"/>
</dbReference>
<accession>A0A5P9Q6R9</accession>
<evidence type="ECO:0000259" key="2">
    <source>
        <dbReference type="PROSITE" id="PS51186"/>
    </source>
</evidence>
<feature type="region of interest" description="Disordered" evidence="1">
    <location>
        <begin position="1"/>
        <end position="48"/>
    </location>
</feature>
<keyword evidence="4" id="KW-1185">Reference proteome</keyword>
<dbReference type="InterPro" id="IPR051531">
    <property type="entry name" value="N-acetyltransferase"/>
</dbReference>
<dbReference type="PROSITE" id="PS51318">
    <property type="entry name" value="TAT"/>
    <property type="match status" value="1"/>
</dbReference>
<dbReference type="OrthoDB" id="4946490at2"/>
<name>A0A5P9Q6R9_9MICO</name>
<dbReference type="CDD" id="cd04301">
    <property type="entry name" value="NAT_SF"/>
    <property type="match status" value="1"/>
</dbReference>
<dbReference type="AlphaFoldDB" id="A0A5P9Q6R9"/>
<dbReference type="RefSeq" id="WP_153021908.1">
    <property type="nucleotide sequence ID" value="NZ_BAABIH010000013.1"/>
</dbReference>
<dbReference type="KEGG" id="lxl:KDY119_00563"/>
<dbReference type="InterPro" id="IPR000182">
    <property type="entry name" value="GNAT_dom"/>
</dbReference>
<dbReference type="InterPro" id="IPR006311">
    <property type="entry name" value="TAT_signal"/>
</dbReference>
<feature type="compositionally biased region" description="Low complexity" evidence="1">
    <location>
        <begin position="16"/>
        <end position="37"/>
    </location>
</feature>
<gene>
    <name evidence="3" type="ORF">KDY119_00563</name>
</gene>
<reference evidence="3 4" key="1">
    <citation type="submission" date="2019-10" db="EMBL/GenBank/DDBJ databases">
        <title>Genome sequence of Luteimicrobium xylanilyticum HY-24.</title>
        <authorList>
            <person name="Kim D.Y."/>
            <person name="Park H.-Y."/>
        </authorList>
    </citation>
    <scope>NUCLEOTIDE SEQUENCE [LARGE SCALE GENOMIC DNA]</scope>
    <source>
        <strain evidence="3 4">HY-24</strain>
    </source>
</reference>
<evidence type="ECO:0000256" key="1">
    <source>
        <dbReference type="SAM" id="MobiDB-lite"/>
    </source>
</evidence>
<sequence length="208" mass="21928">MPDDAPSDTPRRDLVAAATGPAATPAGGAPRFATAPPSSVLLPGDPPGRLRALVPEDWRLEQALSRTPDVPRWTYYPPDLSDDDARRRVDRSLERAQDGVAYRYAVVGPDGQVVGSAGTTVPEGVPEIFYALLPAGRGRGLATRTVVALADWALATGHDEVRLYTLEGNAASEAVARRAGFVAGETRTTTARGGVVETTTRWVRAAGS</sequence>
<dbReference type="EMBL" id="CP045529">
    <property type="protein sequence ID" value="QFU97069.1"/>
    <property type="molecule type" value="Genomic_DNA"/>
</dbReference>
<dbReference type="GO" id="GO:0016747">
    <property type="term" value="F:acyltransferase activity, transferring groups other than amino-acyl groups"/>
    <property type="evidence" value="ECO:0007669"/>
    <property type="project" value="InterPro"/>
</dbReference>
<protein>
    <recommendedName>
        <fullName evidence="2">N-acetyltransferase domain-containing protein</fullName>
    </recommendedName>
</protein>
<dbReference type="PANTHER" id="PTHR43792">
    <property type="entry name" value="GNAT FAMILY, PUTATIVE (AFU_ORTHOLOGUE AFUA_3G00765)-RELATED-RELATED"/>
    <property type="match status" value="1"/>
</dbReference>
<evidence type="ECO:0000313" key="3">
    <source>
        <dbReference type="EMBL" id="QFU97069.1"/>
    </source>
</evidence>
<dbReference type="Pfam" id="PF13302">
    <property type="entry name" value="Acetyltransf_3"/>
    <property type="match status" value="1"/>
</dbReference>
<organism evidence="3 4">
    <name type="scientific">Luteimicrobium xylanilyticum</name>
    <dbReference type="NCBI Taxonomy" id="1133546"/>
    <lineage>
        <taxon>Bacteria</taxon>
        <taxon>Bacillati</taxon>
        <taxon>Actinomycetota</taxon>
        <taxon>Actinomycetes</taxon>
        <taxon>Micrococcales</taxon>
        <taxon>Luteimicrobium</taxon>
    </lineage>
</organism>
<dbReference type="Gene3D" id="3.40.630.30">
    <property type="match status" value="1"/>
</dbReference>
<evidence type="ECO:0000313" key="4">
    <source>
        <dbReference type="Proteomes" id="UP000326702"/>
    </source>
</evidence>
<dbReference type="PROSITE" id="PS51186">
    <property type="entry name" value="GNAT"/>
    <property type="match status" value="1"/>
</dbReference>
<feature type="domain" description="N-acetyltransferase" evidence="2">
    <location>
        <begin position="48"/>
        <end position="202"/>
    </location>
</feature>